<keyword evidence="1" id="KW-0131">Cell cycle</keyword>
<dbReference type="RefSeq" id="WP_168142512.1">
    <property type="nucleotide sequence ID" value="NZ_CP038799.1"/>
</dbReference>
<gene>
    <name evidence="1 2" type="primary">cwsA</name>
    <name evidence="2" type="ORF">EXE63_14600</name>
</gene>
<keyword evidence="1" id="KW-0132">Cell division</keyword>
<dbReference type="KEGG" id="mfre:EXE63_14600"/>
<keyword evidence="1" id="KW-0812">Transmembrane</keyword>
<protein>
    <recommendedName>
        <fullName evidence="1">Cell wall synthesis protein CwsA</fullName>
    </recommendedName>
    <alternativeName>
        <fullName evidence="1">Cell wall synthesis and cell shape protein A</fullName>
    </alternativeName>
</protein>
<keyword evidence="1" id="KW-1003">Cell membrane</keyword>
<evidence type="ECO:0000313" key="2">
    <source>
        <dbReference type="EMBL" id="QIV81972.1"/>
    </source>
</evidence>
<keyword evidence="3" id="KW-1185">Reference proteome</keyword>
<keyword evidence="1" id="KW-1133">Transmembrane helix</keyword>
<evidence type="ECO:0000256" key="1">
    <source>
        <dbReference type="HAMAP-Rule" id="MF_00927"/>
    </source>
</evidence>
<dbReference type="Proteomes" id="UP000501849">
    <property type="component" value="Chromosome"/>
</dbReference>
<comment type="similarity">
    <text evidence="1">Belongs to the CwsA family.</text>
</comment>
<keyword evidence="1" id="KW-0133">Cell shape</keyword>
<comment type="function">
    <text evidence="1">Required for regulated cell division, cell wall synthesis and the maintenance of cell shape.</text>
</comment>
<dbReference type="Pfam" id="PF10814">
    <property type="entry name" value="CwsA"/>
    <property type="match status" value="1"/>
</dbReference>
<accession>A0A6H0S311</accession>
<sequence length="141" mass="15230">MSAKTTTARLTPRERFARGLKYSTVGPYDITRGAVGITAGTVGSSVGWLRDQYRSGKLREDLETAQEVVATELAAAQEVISNLPQAFQEARRSKRRPRPIVLVAAGLGVLAVGAVTFSIVRRSMRPEPSTLPPSVEVTPRP</sequence>
<dbReference type="GO" id="GO:0008360">
    <property type="term" value="P:regulation of cell shape"/>
    <property type="evidence" value="ECO:0007669"/>
    <property type="project" value="UniProtKB-UniRule"/>
</dbReference>
<keyword evidence="1" id="KW-0472">Membrane</keyword>
<dbReference type="InterPro" id="IPR024245">
    <property type="entry name" value="CwsA"/>
</dbReference>
<dbReference type="EMBL" id="CP038799">
    <property type="protein sequence ID" value="QIV81972.1"/>
    <property type="molecule type" value="Genomic_DNA"/>
</dbReference>
<organism evidence="2 3">
    <name type="scientific">Mycolicibacterium frederiksbergense</name>
    <dbReference type="NCBI Taxonomy" id="117567"/>
    <lineage>
        <taxon>Bacteria</taxon>
        <taxon>Bacillati</taxon>
        <taxon>Actinomycetota</taxon>
        <taxon>Actinomycetes</taxon>
        <taxon>Mycobacteriales</taxon>
        <taxon>Mycobacteriaceae</taxon>
        <taxon>Mycolicibacterium</taxon>
    </lineage>
</organism>
<name>A0A6H0S311_9MYCO</name>
<dbReference type="HAMAP" id="MF_00927">
    <property type="entry name" value="CwsA"/>
    <property type="match status" value="1"/>
</dbReference>
<proteinExistence type="inferred from homology"/>
<dbReference type="GO" id="GO:0051301">
    <property type="term" value="P:cell division"/>
    <property type="evidence" value="ECO:0007669"/>
    <property type="project" value="UniProtKB-UniRule"/>
</dbReference>
<dbReference type="GO" id="GO:0042546">
    <property type="term" value="P:cell wall biogenesis"/>
    <property type="evidence" value="ECO:0007669"/>
    <property type="project" value="UniProtKB-UniRule"/>
</dbReference>
<dbReference type="AlphaFoldDB" id="A0A6H0S311"/>
<comment type="subcellular location">
    <subcellularLocation>
        <location evidence="1">Cell membrane</location>
        <topology evidence="1">Single-pass membrane protein</topology>
    </subcellularLocation>
    <text evidence="1">Localizes to poles and midcell sites.</text>
</comment>
<feature type="transmembrane region" description="Helical" evidence="1">
    <location>
        <begin position="100"/>
        <end position="120"/>
    </location>
</feature>
<evidence type="ECO:0000313" key="3">
    <source>
        <dbReference type="Proteomes" id="UP000501849"/>
    </source>
</evidence>
<dbReference type="GO" id="GO:0005886">
    <property type="term" value="C:plasma membrane"/>
    <property type="evidence" value="ECO:0007669"/>
    <property type="project" value="UniProtKB-SubCell"/>
</dbReference>
<reference evidence="2 3" key="1">
    <citation type="submission" date="2019-04" db="EMBL/GenBank/DDBJ databases">
        <title>Draft, Whole-Genome Sequence of the Anthracene-degrading Mycobacterium frederiksbergense LB501T, Isolated from a Polycyclic Aromatic Hydrocarbon (PAH)-Contaminated Soil.</title>
        <authorList>
            <person name="Augelletti F."/>
        </authorList>
    </citation>
    <scope>NUCLEOTIDE SEQUENCE [LARGE SCALE GENOMIC DNA]</scope>
    <source>
        <strain evidence="2 3">LB 501T</strain>
    </source>
</reference>